<dbReference type="Pfam" id="PF12277">
    <property type="entry name" value="DUF3618"/>
    <property type="match status" value="1"/>
</dbReference>
<dbReference type="EMBL" id="JACIEV010000002">
    <property type="protein sequence ID" value="MBB4152956.1"/>
    <property type="molecule type" value="Genomic_DNA"/>
</dbReference>
<dbReference type="Proteomes" id="UP000529795">
    <property type="component" value="Unassembled WGS sequence"/>
</dbReference>
<dbReference type="RefSeq" id="WP_343050828.1">
    <property type="nucleotide sequence ID" value="NZ_JACIEV010000002.1"/>
</dbReference>
<reference evidence="1 2" key="1">
    <citation type="submission" date="2020-08" db="EMBL/GenBank/DDBJ databases">
        <title>Genomic Encyclopedia of Type Strains, Phase IV (KMG-IV): sequencing the most valuable type-strain genomes for metagenomic binning, comparative biology and taxonomic classification.</title>
        <authorList>
            <person name="Goeker M."/>
        </authorList>
    </citation>
    <scope>NUCLEOTIDE SEQUENCE [LARGE SCALE GENOMIC DNA]</scope>
    <source>
        <strain evidence="1 2">YC6723</strain>
    </source>
</reference>
<evidence type="ECO:0000313" key="1">
    <source>
        <dbReference type="EMBL" id="MBB4152956.1"/>
    </source>
</evidence>
<organism evidence="1 2">
    <name type="scientific">Sphingomonas jinjuensis</name>
    <dbReference type="NCBI Taxonomy" id="535907"/>
    <lineage>
        <taxon>Bacteria</taxon>
        <taxon>Pseudomonadati</taxon>
        <taxon>Pseudomonadota</taxon>
        <taxon>Alphaproteobacteria</taxon>
        <taxon>Sphingomonadales</taxon>
        <taxon>Sphingomonadaceae</taxon>
        <taxon>Sphingomonas</taxon>
    </lineage>
</organism>
<accession>A0A840F9I2</accession>
<keyword evidence="2" id="KW-1185">Reference proteome</keyword>
<sequence>MSGGIDPHQRLAEAEARAIAAREQLTGTLNQLQERLNPKLLAERAAREAADAGSKAARVGVETARRNPGAVAGLSAVAGLFLARHRIADLFSRKGTTDA</sequence>
<dbReference type="InterPro" id="IPR022062">
    <property type="entry name" value="DUF3618"/>
</dbReference>
<gene>
    <name evidence="1" type="ORF">GGQ80_000844</name>
</gene>
<proteinExistence type="predicted"/>
<protein>
    <recommendedName>
        <fullName evidence="3">DUF3618 domain-containing protein</fullName>
    </recommendedName>
</protein>
<name>A0A840F9I2_9SPHN</name>
<comment type="caution">
    <text evidence="1">The sequence shown here is derived from an EMBL/GenBank/DDBJ whole genome shotgun (WGS) entry which is preliminary data.</text>
</comment>
<evidence type="ECO:0008006" key="3">
    <source>
        <dbReference type="Google" id="ProtNLM"/>
    </source>
</evidence>
<dbReference type="AlphaFoldDB" id="A0A840F9I2"/>
<evidence type="ECO:0000313" key="2">
    <source>
        <dbReference type="Proteomes" id="UP000529795"/>
    </source>
</evidence>